<dbReference type="CDD" id="cd12967">
    <property type="entry name" value="CBM_SusE-F_like_u1"/>
    <property type="match status" value="1"/>
</dbReference>
<evidence type="ECO:0000313" key="3">
    <source>
        <dbReference type="EMBL" id="SEK78963.1"/>
    </source>
</evidence>
<evidence type="ECO:0000259" key="2">
    <source>
        <dbReference type="Pfam" id="PF14292"/>
    </source>
</evidence>
<dbReference type="InterPro" id="IPR025970">
    <property type="entry name" value="SusE"/>
</dbReference>
<dbReference type="AlphaFoldDB" id="A0A1H7JWJ5"/>
<dbReference type="Pfam" id="PF14292">
    <property type="entry name" value="SusE"/>
    <property type="match status" value="1"/>
</dbReference>
<evidence type="ECO:0000313" key="4">
    <source>
        <dbReference type="Proteomes" id="UP000198984"/>
    </source>
</evidence>
<dbReference type="RefSeq" id="WP_089906911.1">
    <property type="nucleotide sequence ID" value="NZ_FOBB01000001.1"/>
</dbReference>
<dbReference type="OrthoDB" id="975117at2"/>
<keyword evidence="1" id="KW-0732">Signal</keyword>
<dbReference type="PROSITE" id="PS51257">
    <property type="entry name" value="PROKAR_LIPOPROTEIN"/>
    <property type="match status" value="1"/>
</dbReference>
<dbReference type="CDD" id="cd12956">
    <property type="entry name" value="CBM_SusE-F_like"/>
    <property type="match status" value="1"/>
</dbReference>
<accession>A0A1H7JWJ5</accession>
<dbReference type="Proteomes" id="UP000198984">
    <property type="component" value="Unassembled WGS sequence"/>
</dbReference>
<name>A0A1H7JWJ5_9BACT</name>
<reference evidence="3 4" key="1">
    <citation type="submission" date="2016-10" db="EMBL/GenBank/DDBJ databases">
        <authorList>
            <person name="de Groot N.N."/>
        </authorList>
    </citation>
    <scope>NUCLEOTIDE SEQUENCE [LARGE SCALE GENOMIC DNA]</scope>
    <source>
        <strain evidence="3 4">DSM 21039</strain>
    </source>
</reference>
<feature type="signal peptide" evidence="1">
    <location>
        <begin position="1"/>
        <end position="20"/>
    </location>
</feature>
<dbReference type="EMBL" id="FOBB01000001">
    <property type="protein sequence ID" value="SEK78963.1"/>
    <property type="molecule type" value="Genomic_DNA"/>
</dbReference>
<protein>
    <submittedName>
        <fullName evidence="3">SusE outer membrane protein</fullName>
    </submittedName>
</protein>
<evidence type="ECO:0000256" key="1">
    <source>
        <dbReference type="SAM" id="SignalP"/>
    </source>
</evidence>
<dbReference type="Gene3D" id="2.60.40.3620">
    <property type="match status" value="2"/>
</dbReference>
<feature type="domain" description="SusE outer membrane protein" evidence="2">
    <location>
        <begin position="26"/>
        <end position="137"/>
    </location>
</feature>
<dbReference type="STRING" id="573321.SAMN04488505_101891"/>
<gene>
    <name evidence="3" type="ORF">SAMN04488505_101891</name>
</gene>
<organism evidence="3 4">
    <name type="scientific">Chitinophaga rupis</name>
    <dbReference type="NCBI Taxonomy" id="573321"/>
    <lineage>
        <taxon>Bacteria</taxon>
        <taxon>Pseudomonadati</taxon>
        <taxon>Bacteroidota</taxon>
        <taxon>Chitinophagia</taxon>
        <taxon>Chitinophagales</taxon>
        <taxon>Chitinophagaceae</taxon>
        <taxon>Chitinophaga</taxon>
    </lineage>
</organism>
<feature type="chain" id="PRO_5011651340" evidence="1">
    <location>
        <begin position="21"/>
        <end position="369"/>
    </location>
</feature>
<proteinExistence type="predicted"/>
<keyword evidence="4" id="KW-1185">Reference proteome</keyword>
<sequence>MRIKSYRYTLLALCALLLAAACKKDGEQLTLQPGSFSGGALSASSSTVVLTKTAENDTALKFSWGAAGFGGATVTAYTLQLDVPSDTSGANAWGQAKTFNAGTRPNGYSFVGKDLNNLLSAMGLQGGTTSQVAARIKAEVPQYNGAASTVTPVYSNTLVLTITTFSSNLYVPGDYQGWDPGKAPTFPPIEGKAGMFEGYVNMPGSGGPYYFKFTNSPDWDHTNYGDGGNGTFSTDGNAAGLSVPTGGYYYLTADLNTNKWTATKVTWGIIGDATPGGWNNDTPLAYDAATQVWTVTAVMKKNGSFKFRANNAWAIDFGTDANGKLVYADNPFLGYTPSLNNLSVPEDGTYTIKLDLHLSGQYTYSLTKN</sequence>